<dbReference type="RefSeq" id="WP_100845873.1">
    <property type="nucleotide sequence ID" value="NZ_PHHE01000001.1"/>
</dbReference>
<gene>
    <name evidence="1" type="ORF">ATI02_1467</name>
</gene>
<proteinExistence type="predicted"/>
<evidence type="ECO:0000313" key="1">
    <source>
        <dbReference type="EMBL" id="PKA68680.1"/>
    </source>
</evidence>
<reference evidence="1 2" key="1">
    <citation type="submission" date="2017-11" db="EMBL/GenBank/DDBJ databases">
        <title>Genome sequencing of a diverse group of Pseudomonas species.</title>
        <authorList>
            <person name="Loper J."/>
        </authorList>
    </citation>
    <scope>NUCLEOTIDE SEQUENCE [LARGE SCALE GENOMIC DNA]</scope>
    <source>
        <strain evidence="1 2">LMG 25716</strain>
    </source>
</reference>
<name>A0ABX4PUQ0_9PSED</name>
<comment type="caution">
    <text evidence="1">The sequence shown here is derived from an EMBL/GenBank/DDBJ whole genome shotgun (WGS) entry which is preliminary data.</text>
</comment>
<keyword evidence="2" id="KW-1185">Reference proteome</keyword>
<dbReference type="Proteomes" id="UP000232455">
    <property type="component" value="Unassembled WGS sequence"/>
</dbReference>
<protein>
    <submittedName>
        <fullName evidence="1">Uncharacterized protein</fullName>
    </submittedName>
</protein>
<sequence length="111" mass="12478">MARLKALIIKEAENGEIKLSDVPAQGATAIIEVSSYIEHASRVEVYAKNQGKLHLLAEQQSFEPVGSKYQVLIPKAKLLDLLGSSKELCYLIYDIHENENESESVFYNIFH</sequence>
<accession>A0ABX4PUQ0</accession>
<evidence type="ECO:0000313" key="2">
    <source>
        <dbReference type="Proteomes" id="UP000232455"/>
    </source>
</evidence>
<organism evidence="1 2">
    <name type="scientific">Pseudomonas baetica</name>
    <dbReference type="NCBI Taxonomy" id="674054"/>
    <lineage>
        <taxon>Bacteria</taxon>
        <taxon>Pseudomonadati</taxon>
        <taxon>Pseudomonadota</taxon>
        <taxon>Gammaproteobacteria</taxon>
        <taxon>Pseudomonadales</taxon>
        <taxon>Pseudomonadaceae</taxon>
        <taxon>Pseudomonas</taxon>
    </lineage>
</organism>
<dbReference type="EMBL" id="PHHE01000001">
    <property type="protein sequence ID" value="PKA68680.1"/>
    <property type="molecule type" value="Genomic_DNA"/>
</dbReference>